<evidence type="ECO:0000313" key="8">
    <source>
        <dbReference type="EMBL" id="EGJ51610.1"/>
    </source>
</evidence>
<keyword evidence="9" id="KW-1185">Reference proteome</keyword>
<evidence type="ECO:0000256" key="4">
    <source>
        <dbReference type="ARBA" id="ARBA00022982"/>
    </source>
</evidence>
<evidence type="ECO:0000256" key="2">
    <source>
        <dbReference type="ARBA" id="ARBA00022448"/>
    </source>
</evidence>
<dbReference type="InterPro" id="IPR002742">
    <property type="entry name" value="Desulfoferrodoxin_Fe-bd_dom"/>
</dbReference>
<dbReference type="GO" id="GO:0016491">
    <property type="term" value="F:oxidoreductase activity"/>
    <property type="evidence" value="ECO:0007669"/>
    <property type="project" value="UniProtKB-KW"/>
</dbReference>
<feature type="domain" description="Desulfoferrodoxin ferrous iron-binding" evidence="7">
    <location>
        <begin position="10"/>
        <end position="123"/>
    </location>
</feature>
<dbReference type="HOGENOM" id="CLU_118960_2_1_7"/>
<evidence type="ECO:0000313" key="9">
    <source>
        <dbReference type="Proteomes" id="UP000007844"/>
    </source>
</evidence>
<dbReference type="CDD" id="cd03172">
    <property type="entry name" value="SORL_classII"/>
    <property type="match status" value="1"/>
</dbReference>
<keyword evidence="4" id="KW-0249">Electron transport</keyword>
<evidence type="ECO:0000256" key="1">
    <source>
        <dbReference type="ARBA" id="ARBA00005941"/>
    </source>
</evidence>
<sequence length="130" mass="14317">MKAGELYQTADWKNEKHVPVIECPDSVAADQMFDVKVTIGKEISHPNTTAHHIAWIKLYFKPEGGKFPYEIGGFFFSAHGASTEGPDTSSVYTHHGVTCSFKTSKPGTLLATSYCNIHGLWENSKTLGIK</sequence>
<dbReference type="Gene3D" id="2.60.40.730">
    <property type="entry name" value="SOR catalytic domain"/>
    <property type="match status" value="1"/>
</dbReference>
<evidence type="ECO:0000256" key="6">
    <source>
        <dbReference type="ARBA" id="ARBA00023004"/>
    </source>
</evidence>
<accession>F3Z468</accession>
<evidence type="ECO:0000256" key="5">
    <source>
        <dbReference type="ARBA" id="ARBA00023002"/>
    </source>
</evidence>
<dbReference type="PANTHER" id="PTHR36541">
    <property type="entry name" value="SUPEROXIDE REDUCTASE-RELATED"/>
    <property type="match status" value="1"/>
</dbReference>
<keyword evidence="5" id="KW-0560">Oxidoreductase</keyword>
<protein>
    <submittedName>
        <fullName evidence="8">Desulfoferrodoxin ferrous iron-binding region</fullName>
    </submittedName>
</protein>
<dbReference type="NCBIfam" id="TIGR00332">
    <property type="entry name" value="neela_ferrous"/>
    <property type="match status" value="1"/>
</dbReference>
<dbReference type="EMBL" id="CP003221">
    <property type="protein sequence ID" value="EGJ51610.1"/>
    <property type="molecule type" value="Genomic_DNA"/>
</dbReference>
<dbReference type="Pfam" id="PF01880">
    <property type="entry name" value="Desulfoferrodox"/>
    <property type="match status" value="1"/>
</dbReference>
<proteinExistence type="inferred from homology"/>
<dbReference type="PANTHER" id="PTHR36541:SF1">
    <property type="entry name" value="SUPEROXIDE REDUCTASE-RELATED"/>
    <property type="match status" value="1"/>
</dbReference>
<dbReference type="InterPro" id="IPR036073">
    <property type="entry name" value="Desulfoferrodoxin_Fe-bd_dom_sf"/>
</dbReference>
<keyword evidence="2" id="KW-0813">Transport</keyword>
<comment type="similarity">
    <text evidence="1">Belongs to the desulfoferrodoxin family.</text>
</comment>
<reference evidence="8 9" key="1">
    <citation type="journal article" date="2011" name="J. Bacteriol.">
        <title>Genome sequence of the mercury-methylating and pleomorphic Desulfovibrio africanus Strain Walvis Bay.</title>
        <authorList>
            <person name="Brown S.D."/>
            <person name="Wall J.D."/>
            <person name="Kucken A.M."/>
            <person name="Gilmour C.C."/>
            <person name="Podar M."/>
            <person name="Brandt C.C."/>
            <person name="Teshima H."/>
            <person name="Detter J.C."/>
            <person name="Han C.S."/>
            <person name="Land M.L."/>
            <person name="Lucas S."/>
            <person name="Han J."/>
            <person name="Pennacchio L."/>
            <person name="Nolan M."/>
            <person name="Pitluck S."/>
            <person name="Woyke T."/>
            <person name="Goodwin L."/>
            <person name="Palumbo A.V."/>
            <person name="Elias D.A."/>
        </authorList>
    </citation>
    <scope>NUCLEOTIDE SEQUENCE [LARGE SCALE GENOMIC DNA]</scope>
    <source>
        <strain evidence="8 9">Walvis Bay</strain>
    </source>
</reference>
<dbReference type="SUPFAM" id="SSF49367">
    <property type="entry name" value="Superoxide reductase-like"/>
    <property type="match status" value="1"/>
</dbReference>
<dbReference type="InterPro" id="IPR051233">
    <property type="entry name" value="Desulfoferrodoxin_SOR"/>
</dbReference>
<name>F3Z468_DESAF</name>
<organism evidence="8 9">
    <name type="scientific">Desulfocurvibacter africanus subsp. africanus str. Walvis Bay</name>
    <dbReference type="NCBI Taxonomy" id="690850"/>
    <lineage>
        <taxon>Bacteria</taxon>
        <taxon>Pseudomonadati</taxon>
        <taxon>Thermodesulfobacteriota</taxon>
        <taxon>Desulfovibrionia</taxon>
        <taxon>Desulfovibrionales</taxon>
        <taxon>Desulfovibrionaceae</taxon>
        <taxon>Desulfocurvibacter</taxon>
    </lineage>
</organism>
<keyword evidence="6" id="KW-0408">Iron</keyword>
<dbReference type="Proteomes" id="UP000007844">
    <property type="component" value="Chromosome"/>
</dbReference>
<dbReference type="STRING" id="690850.Desaf_3320"/>
<evidence type="ECO:0000256" key="3">
    <source>
        <dbReference type="ARBA" id="ARBA00022723"/>
    </source>
</evidence>
<evidence type="ECO:0000259" key="7">
    <source>
        <dbReference type="Pfam" id="PF01880"/>
    </source>
</evidence>
<keyword evidence="3" id="KW-0479">Metal-binding</keyword>
<dbReference type="eggNOG" id="COG2033">
    <property type="taxonomic scope" value="Bacteria"/>
</dbReference>
<dbReference type="KEGG" id="daf:Desaf_3320"/>
<dbReference type="GO" id="GO:0005506">
    <property type="term" value="F:iron ion binding"/>
    <property type="evidence" value="ECO:0007669"/>
    <property type="project" value="InterPro"/>
</dbReference>
<dbReference type="AlphaFoldDB" id="F3Z468"/>
<dbReference type="RefSeq" id="WP_014261230.1">
    <property type="nucleotide sequence ID" value="NC_016629.1"/>
</dbReference>
<gene>
    <name evidence="8" type="ORF">Desaf_3320</name>
</gene>